<comment type="catalytic activity">
    <reaction evidence="1">
        <text>Thiol-dependent hydrolysis of ester, thioester, amide, peptide and isopeptide bonds formed by the C-terminal Gly of ubiquitin (a 76-residue protein attached to proteins as an intracellular targeting signal).</text>
        <dbReference type="EC" id="3.4.19.12"/>
    </reaction>
</comment>
<dbReference type="Gene3D" id="3.90.70.80">
    <property type="match status" value="1"/>
</dbReference>
<dbReference type="EMBL" id="QMKO01001486">
    <property type="protein sequence ID" value="RTG89714.1"/>
    <property type="molecule type" value="Genomic_DNA"/>
</dbReference>
<feature type="region of interest" description="Disordered" evidence="8">
    <location>
        <begin position="50"/>
        <end position="82"/>
    </location>
</feature>
<keyword evidence="5" id="KW-0833">Ubl conjugation pathway</keyword>
<feature type="region of interest" description="Disordered" evidence="8">
    <location>
        <begin position="411"/>
        <end position="472"/>
    </location>
</feature>
<dbReference type="GO" id="GO:0004843">
    <property type="term" value="F:cysteine-type deubiquitinase activity"/>
    <property type="evidence" value="ECO:0007669"/>
    <property type="project" value="UniProtKB-EC"/>
</dbReference>
<dbReference type="STRING" id="6184.A0A430QQ02"/>
<evidence type="ECO:0000256" key="2">
    <source>
        <dbReference type="ARBA" id="ARBA00010407"/>
    </source>
</evidence>
<evidence type="ECO:0000256" key="8">
    <source>
        <dbReference type="SAM" id="MobiDB-lite"/>
    </source>
</evidence>
<keyword evidence="11" id="KW-1185">Reference proteome</keyword>
<evidence type="ECO:0000256" key="3">
    <source>
        <dbReference type="ARBA" id="ARBA00012759"/>
    </source>
</evidence>
<evidence type="ECO:0000313" key="11">
    <source>
        <dbReference type="Proteomes" id="UP000290809"/>
    </source>
</evidence>
<dbReference type="InterPro" id="IPR038765">
    <property type="entry name" value="Papain-like_cys_pep_sf"/>
</dbReference>
<dbReference type="Pfam" id="PF02338">
    <property type="entry name" value="OTU"/>
    <property type="match status" value="1"/>
</dbReference>
<proteinExistence type="inferred from homology"/>
<feature type="region of interest" description="Disordered" evidence="8">
    <location>
        <begin position="1"/>
        <end position="28"/>
    </location>
</feature>
<keyword evidence="4" id="KW-0645">Protease</keyword>
<dbReference type="InterPro" id="IPR050704">
    <property type="entry name" value="Peptidase_C85-like"/>
</dbReference>
<evidence type="ECO:0000313" key="10">
    <source>
        <dbReference type="EMBL" id="RTG89714.1"/>
    </source>
</evidence>
<evidence type="ECO:0000256" key="5">
    <source>
        <dbReference type="ARBA" id="ARBA00022786"/>
    </source>
</evidence>
<dbReference type="GO" id="GO:0006508">
    <property type="term" value="P:proteolysis"/>
    <property type="evidence" value="ECO:0007669"/>
    <property type="project" value="UniProtKB-KW"/>
</dbReference>
<dbReference type="InterPro" id="IPR003323">
    <property type="entry name" value="OTU_dom"/>
</dbReference>
<feature type="region of interest" description="Disordered" evidence="8">
    <location>
        <begin position="357"/>
        <end position="390"/>
    </location>
</feature>
<comment type="similarity">
    <text evidence="2">Belongs to the peptidase C85 family.</text>
</comment>
<protein>
    <recommendedName>
        <fullName evidence="3">ubiquitinyl hydrolase 1</fullName>
        <ecNumber evidence="3">3.4.19.12</ecNumber>
    </recommendedName>
    <alternativeName>
        <fullName evidence="7">Deubiquitinating enzyme A</fullName>
    </alternativeName>
</protein>
<feature type="compositionally biased region" description="Polar residues" evidence="8">
    <location>
        <begin position="425"/>
        <end position="435"/>
    </location>
</feature>
<gene>
    <name evidence="10" type="ORF">DC041_0002982</name>
</gene>
<accession>A0A430QQ02</accession>
<dbReference type="EC" id="3.4.19.12" evidence="3"/>
<dbReference type="SUPFAM" id="SSF54001">
    <property type="entry name" value="Cysteine proteinases"/>
    <property type="match status" value="1"/>
</dbReference>
<keyword evidence="6" id="KW-0378">Hydrolase</keyword>
<dbReference type="GO" id="GO:0016579">
    <property type="term" value="P:protein deubiquitination"/>
    <property type="evidence" value="ECO:0007669"/>
    <property type="project" value="TreeGrafter"/>
</dbReference>
<dbReference type="Proteomes" id="UP000290809">
    <property type="component" value="Unassembled WGS sequence"/>
</dbReference>
<feature type="region of interest" description="Disordered" evidence="8">
    <location>
        <begin position="94"/>
        <end position="115"/>
    </location>
</feature>
<comment type="caution">
    <text evidence="10">The sequence shown here is derived from an EMBL/GenBank/DDBJ whole genome shotgun (WGS) entry which is preliminary data.</text>
</comment>
<reference evidence="10 11" key="1">
    <citation type="journal article" date="2019" name="PLoS Pathog.">
        <title>Genome sequence of the bovine parasite Schistosoma bovis Tanzania.</title>
        <authorList>
            <person name="Oey H."/>
            <person name="Zakrzewski M."/>
            <person name="Gobert G."/>
            <person name="Gravermann K."/>
            <person name="Stoye J."/>
            <person name="Jones M."/>
            <person name="Mcmanus D."/>
            <person name="Krause L."/>
        </authorList>
    </citation>
    <scope>NUCLEOTIDE SEQUENCE [LARGE SCALE GENOMIC DNA]</scope>
    <source>
        <strain evidence="10 11">TAN1997</strain>
    </source>
</reference>
<dbReference type="PANTHER" id="PTHR12419">
    <property type="entry name" value="OTU DOMAIN CONTAINING PROTEIN"/>
    <property type="match status" value="1"/>
</dbReference>
<evidence type="ECO:0000256" key="4">
    <source>
        <dbReference type="ARBA" id="ARBA00022670"/>
    </source>
</evidence>
<evidence type="ECO:0000259" key="9">
    <source>
        <dbReference type="Pfam" id="PF02338"/>
    </source>
</evidence>
<evidence type="ECO:0000256" key="6">
    <source>
        <dbReference type="ARBA" id="ARBA00022801"/>
    </source>
</evidence>
<feature type="region of interest" description="Disordered" evidence="8">
    <location>
        <begin position="158"/>
        <end position="198"/>
    </location>
</feature>
<dbReference type="AlphaFoldDB" id="A0A430QQ02"/>
<dbReference type="GO" id="GO:0061578">
    <property type="term" value="F:K63-linked deubiquitinase activity"/>
    <property type="evidence" value="ECO:0007669"/>
    <property type="project" value="TreeGrafter"/>
</dbReference>
<dbReference type="PANTHER" id="PTHR12419:SF4">
    <property type="entry name" value="OTU DOMAIN-CONTAINING PROTEIN 5"/>
    <property type="match status" value="1"/>
</dbReference>
<sequence length="472" mass="52896">MVSEGGLSSGGGSSLESSDDSDIPDSRLDNLVDDIIGKLSLYTTCEQSGMTIKNRKDRLKSERDPPGTSTNSRHSFGYKPYPYSEERKDILSHRNRHRCSHHEPNISQDIEAPHSPLTYPFPIDASIFPSHGAFTHPQRLVSQQHESLNAGECRSHVRENKSNQVIPQPNVVDDGSGNNSEDEYYFGKQGRRGSPTQPADDCLERLLAEKKGWKLIKVGSDGACLFRSVSHQIFGDEEKHDLVRSQVIDYMLAEPDLIACAIRESESTHLEEAMLRDKLAETEQDAINRCIEDQAVRESYFDYFNQISVPVRDSANSLSTPDHLDLHGDQREATLTSGFPTGLARSFDVASSSKAAFPDSKQYRNPANEPLPSSSHSQTDLGSRHIPPNMLGMEEDDLVAMVMEQSRREYLESMRNKQKPHFTASRFSPESTPSDFNECESFQKIDEESPSEMSNNKPEKTHDNPANLNDSY</sequence>
<evidence type="ECO:0000256" key="1">
    <source>
        <dbReference type="ARBA" id="ARBA00000707"/>
    </source>
</evidence>
<organism evidence="10 11">
    <name type="scientific">Schistosoma bovis</name>
    <name type="common">Blood fluke</name>
    <dbReference type="NCBI Taxonomy" id="6184"/>
    <lineage>
        <taxon>Eukaryota</taxon>
        <taxon>Metazoa</taxon>
        <taxon>Spiralia</taxon>
        <taxon>Lophotrochozoa</taxon>
        <taxon>Platyhelminthes</taxon>
        <taxon>Trematoda</taxon>
        <taxon>Digenea</taxon>
        <taxon>Strigeidida</taxon>
        <taxon>Schistosomatoidea</taxon>
        <taxon>Schistosomatidae</taxon>
        <taxon>Schistosoma</taxon>
    </lineage>
</organism>
<feature type="domain" description="OTU" evidence="9">
    <location>
        <begin position="220"/>
        <end position="269"/>
    </location>
</feature>
<name>A0A430QQ02_SCHBO</name>
<feature type="compositionally biased region" description="Polar residues" evidence="8">
    <location>
        <begin position="371"/>
        <end position="381"/>
    </location>
</feature>
<evidence type="ECO:0000256" key="7">
    <source>
        <dbReference type="ARBA" id="ARBA00033460"/>
    </source>
</evidence>